<protein>
    <submittedName>
        <fullName evidence="2">Uncharacterized protein</fullName>
    </submittedName>
</protein>
<keyword evidence="1" id="KW-1133">Transmembrane helix</keyword>
<gene>
    <name evidence="2" type="ORF">H5410_043956</name>
</gene>
<reference evidence="2 3" key="1">
    <citation type="submission" date="2020-09" db="EMBL/GenBank/DDBJ databases">
        <title>De no assembly of potato wild relative species, Solanum commersonii.</title>
        <authorList>
            <person name="Cho K."/>
        </authorList>
    </citation>
    <scope>NUCLEOTIDE SEQUENCE [LARGE SCALE GENOMIC DNA]</scope>
    <source>
        <strain evidence="2">LZ3.2</strain>
        <tissue evidence="2">Leaf</tissue>
    </source>
</reference>
<keyword evidence="1" id="KW-0812">Transmembrane</keyword>
<feature type="transmembrane region" description="Helical" evidence="1">
    <location>
        <begin position="18"/>
        <end position="35"/>
    </location>
</feature>
<keyword evidence="3" id="KW-1185">Reference proteome</keyword>
<proteinExistence type="predicted"/>
<name>A0A9J5Y0D6_SOLCO</name>
<comment type="caution">
    <text evidence="2">The sequence shown here is derived from an EMBL/GenBank/DDBJ whole genome shotgun (WGS) entry which is preliminary data.</text>
</comment>
<dbReference type="EMBL" id="JACXVP010000008">
    <property type="protein sequence ID" value="KAG5593442.1"/>
    <property type="molecule type" value="Genomic_DNA"/>
</dbReference>
<organism evidence="2 3">
    <name type="scientific">Solanum commersonii</name>
    <name type="common">Commerson's wild potato</name>
    <name type="synonym">Commerson's nightshade</name>
    <dbReference type="NCBI Taxonomy" id="4109"/>
    <lineage>
        <taxon>Eukaryota</taxon>
        <taxon>Viridiplantae</taxon>
        <taxon>Streptophyta</taxon>
        <taxon>Embryophyta</taxon>
        <taxon>Tracheophyta</taxon>
        <taxon>Spermatophyta</taxon>
        <taxon>Magnoliopsida</taxon>
        <taxon>eudicotyledons</taxon>
        <taxon>Gunneridae</taxon>
        <taxon>Pentapetalae</taxon>
        <taxon>asterids</taxon>
        <taxon>lamiids</taxon>
        <taxon>Solanales</taxon>
        <taxon>Solanaceae</taxon>
        <taxon>Solanoideae</taxon>
        <taxon>Solaneae</taxon>
        <taxon>Solanum</taxon>
    </lineage>
</organism>
<evidence type="ECO:0000313" key="3">
    <source>
        <dbReference type="Proteomes" id="UP000824120"/>
    </source>
</evidence>
<dbReference type="Proteomes" id="UP000824120">
    <property type="component" value="Chromosome 8"/>
</dbReference>
<evidence type="ECO:0000256" key="1">
    <source>
        <dbReference type="SAM" id="Phobius"/>
    </source>
</evidence>
<dbReference type="AlphaFoldDB" id="A0A9J5Y0D6"/>
<evidence type="ECO:0000313" key="2">
    <source>
        <dbReference type="EMBL" id="KAG5593442.1"/>
    </source>
</evidence>
<sequence>MYFIMVIDLEPNLSMGNFWLTTESFFVIICCFWYFDTLYWVTSGQNYVGHNKPDEASVHASSSY</sequence>
<accession>A0A9J5Y0D6</accession>
<keyword evidence="1" id="KW-0472">Membrane</keyword>